<dbReference type="EMBL" id="SNRY01001364">
    <property type="protein sequence ID" value="KAA6331499.1"/>
    <property type="molecule type" value="Genomic_DNA"/>
</dbReference>
<evidence type="ECO:0000256" key="1">
    <source>
        <dbReference type="SAM" id="MobiDB-lite"/>
    </source>
</evidence>
<proteinExistence type="predicted"/>
<dbReference type="SUPFAM" id="SSF47598">
    <property type="entry name" value="Ribbon-helix-helix"/>
    <property type="match status" value="1"/>
</dbReference>
<protein>
    <submittedName>
        <fullName evidence="2">Uncharacterized protein</fullName>
    </submittedName>
</protein>
<name>A0A5J4RCV6_9ZZZZ</name>
<feature type="region of interest" description="Disordered" evidence="1">
    <location>
        <begin position="1"/>
        <end position="29"/>
    </location>
</feature>
<dbReference type="InterPro" id="IPR013321">
    <property type="entry name" value="Arc_rbn_hlx_hlx"/>
</dbReference>
<dbReference type="InterPro" id="IPR010985">
    <property type="entry name" value="Ribbon_hlx_hlx"/>
</dbReference>
<dbReference type="AlphaFoldDB" id="A0A5J4RCV6"/>
<dbReference type="GO" id="GO:0006355">
    <property type="term" value="P:regulation of DNA-templated transcription"/>
    <property type="evidence" value="ECO:0007669"/>
    <property type="project" value="InterPro"/>
</dbReference>
<comment type="caution">
    <text evidence="2">The sequence shown here is derived from an EMBL/GenBank/DDBJ whole genome shotgun (WGS) entry which is preliminary data.</text>
</comment>
<reference evidence="2" key="1">
    <citation type="submission" date="2019-03" db="EMBL/GenBank/DDBJ databases">
        <title>Single cell metagenomics reveals metabolic interactions within the superorganism composed of flagellate Streblomastix strix and complex community of Bacteroidetes bacteria on its surface.</title>
        <authorList>
            <person name="Treitli S.C."/>
            <person name="Kolisko M."/>
            <person name="Husnik F."/>
            <person name="Keeling P."/>
            <person name="Hampl V."/>
        </authorList>
    </citation>
    <scope>NUCLEOTIDE SEQUENCE</scope>
    <source>
        <strain evidence="2">STM</strain>
    </source>
</reference>
<accession>A0A5J4RCV6</accession>
<sequence>MAKKTRISGIDSIFQSTEPEANPEEKKIVPKEKKSRINFDAPVSLKKRLQLYCLQNNISIKDFIIQCITERLDKA</sequence>
<evidence type="ECO:0000313" key="2">
    <source>
        <dbReference type="EMBL" id="KAA6331499.1"/>
    </source>
</evidence>
<organism evidence="2">
    <name type="scientific">termite gut metagenome</name>
    <dbReference type="NCBI Taxonomy" id="433724"/>
    <lineage>
        <taxon>unclassified sequences</taxon>
        <taxon>metagenomes</taxon>
        <taxon>organismal metagenomes</taxon>
    </lineage>
</organism>
<gene>
    <name evidence="2" type="ORF">EZS27_019890</name>
</gene>
<dbReference type="Gene3D" id="1.10.1220.10">
    <property type="entry name" value="Met repressor-like"/>
    <property type="match status" value="1"/>
</dbReference>